<dbReference type="InterPro" id="IPR042080">
    <property type="entry name" value="RNA_2'-PTrans_N"/>
</dbReference>
<dbReference type="Proteomes" id="UP000567179">
    <property type="component" value="Unassembled WGS sequence"/>
</dbReference>
<keyword evidence="4" id="KW-0808">Transferase</keyword>
<proteinExistence type="inferred from homology"/>
<comment type="caution">
    <text evidence="8">The sequence shown here is derived from an EMBL/GenBank/DDBJ whole genome shotgun (WGS) entry which is preliminary data.</text>
</comment>
<dbReference type="AlphaFoldDB" id="A0A8H5EY43"/>
<feature type="region of interest" description="Disordered" evidence="7">
    <location>
        <begin position="33"/>
        <end position="120"/>
    </location>
</feature>
<evidence type="ECO:0000313" key="9">
    <source>
        <dbReference type="Proteomes" id="UP000567179"/>
    </source>
</evidence>
<dbReference type="InterPro" id="IPR042081">
    <property type="entry name" value="RNA_2'-PTrans_C"/>
</dbReference>
<feature type="region of interest" description="Disordered" evidence="7">
    <location>
        <begin position="199"/>
        <end position="219"/>
    </location>
</feature>
<comment type="similarity">
    <text evidence="2">Belongs to the KptA/TPT1 family.</text>
</comment>
<dbReference type="SUPFAM" id="SSF56399">
    <property type="entry name" value="ADP-ribosylation"/>
    <property type="match status" value="1"/>
</dbReference>
<dbReference type="EC" id="2.7.1.160" evidence="3"/>
<dbReference type="GO" id="GO:0006388">
    <property type="term" value="P:tRNA splicing, via endonucleolytic cleavage and ligation"/>
    <property type="evidence" value="ECO:0007669"/>
    <property type="project" value="TreeGrafter"/>
</dbReference>
<dbReference type="EMBL" id="JAACJJ010000042">
    <property type="protein sequence ID" value="KAF5316303.1"/>
    <property type="molecule type" value="Genomic_DNA"/>
</dbReference>
<feature type="compositionally biased region" description="Basic and acidic residues" evidence="7">
    <location>
        <begin position="85"/>
        <end position="94"/>
    </location>
</feature>
<evidence type="ECO:0000256" key="7">
    <source>
        <dbReference type="SAM" id="MobiDB-lite"/>
    </source>
</evidence>
<dbReference type="Gene3D" id="3.20.170.30">
    <property type="match status" value="1"/>
</dbReference>
<evidence type="ECO:0000256" key="2">
    <source>
        <dbReference type="ARBA" id="ARBA00009836"/>
    </source>
</evidence>
<dbReference type="PANTHER" id="PTHR12684">
    <property type="entry name" value="PUTATIVE PHOSPHOTRANSFERASE"/>
    <property type="match status" value="1"/>
</dbReference>
<accession>A0A8H5EY43</accession>
<dbReference type="GO" id="GO:0000215">
    <property type="term" value="F:tRNA 2'-phosphotransferase activity"/>
    <property type="evidence" value="ECO:0007669"/>
    <property type="project" value="UniProtKB-EC"/>
</dbReference>
<comment type="catalytic activity">
    <reaction evidence="6">
        <text>2'-phospho-[ligated tRNA] + NAD(+) = mature tRNA + ADP-alpha-D-ribose 1'',2''-cyclic phosphate + nicotinamide</text>
        <dbReference type="Rhea" id="RHEA:23324"/>
        <dbReference type="Rhea" id="RHEA-COMP:11106"/>
        <dbReference type="Rhea" id="RHEA-COMP:11107"/>
        <dbReference type="ChEBI" id="CHEBI:17154"/>
        <dbReference type="ChEBI" id="CHEBI:57540"/>
        <dbReference type="ChEBI" id="CHEBI:76596"/>
        <dbReference type="ChEBI" id="CHEBI:82883"/>
        <dbReference type="ChEBI" id="CHEBI:85027"/>
        <dbReference type="EC" id="2.7.1.160"/>
    </reaction>
</comment>
<evidence type="ECO:0000256" key="6">
    <source>
        <dbReference type="ARBA" id="ARBA00047949"/>
    </source>
</evidence>
<keyword evidence="9" id="KW-1185">Reference proteome</keyword>
<evidence type="ECO:0000256" key="5">
    <source>
        <dbReference type="ARBA" id="ARBA00023027"/>
    </source>
</evidence>
<dbReference type="InterPro" id="IPR002745">
    <property type="entry name" value="Ptrans_KptA/Tpt1"/>
</dbReference>
<evidence type="ECO:0000256" key="4">
    <source>
        <dbReference type="ARBA" id="ARBA00022679"/>
    </source>
</evidence>
<evidence type="ECO:0000256" key="3">
    <source>
        <dbReference type="ARBA" id="ARBA00012007"/>
    </source>
</evidence>
<name>A0A8H5EY43_9AGAR</name>
<protein>
    <recommendedName>
        <fullName evidence="3">2'-phosphotransferase</fullName>
        <ecNumber evidence="3">2.7.1.160</ecNumber>
    </recommendedName>
</protein>
<sequence>MLNAIRFYSSRTIKRDVIIKSIFKTEAFRPTATPRKGQTVLQHEMESSAPSETPSKLSIANETTSPSQPTSKGESGRGGKGKGKSTGERREKAPRAQKQALKQNASGSGGAKLRGLEKDSPEVRLSKTFSWLLRHGAQGEGLPMRKDGYVKVTDLLENRKLKGQGLDLDKIKAMVKADSKQRYDLILESPAGVKLASYAHPTEETSSTSGSTAPAADEASAPVVLTADEVNAAALSGSKEGESDGIWWIKARQGHSIKTVQLELKPIASVTDIPTGLAIHGTNGAAWASIGKEGLSKMKRNHIHLAQDVAGKGVVSGMRTSSRILIYIDVAKALDAGIKFWLSDNGVVLTEGNQDGRLPVEFFQKVVDSIKGTEVEDWRS</sequence>
<comment type="function">
    <text evidence="1">Catalyzes the last step of tRNA splicing, the transfer of the splice junction 2'-phosphate from ligated tRNA to NAD to produce ADP-ribose 1''-2'' cyclic phosphate.</text>
</comment>
<organism evidence="8 9">
    <name type="scientific">Psilocybe cf. subviscida</name>
    <dbReference type="NCBI Taxonomy" id="2480587"/>
    <lineage>
        <taxon>Eukaryota</taxon>
        <taxon>Fungi</taxon>
        <taxon>Dikarya</taxon>
        <taxon>Basidiomycota</taxon>
        <taxon>Agaricomycotina</taxon>
        <taxon>Agaricomycetes</taxon>
        <taxon>Agaricomycetidae</taxon>
        <taxon>Agaricales</taxon>
        <taxon>Agaricineae</taxon>
        <taxon>Strophariaceae</taxon>
        <taxon>Psilocybe</taxon>
    </lineage>
</organism>
<feature type="compositionally biased region" description="Polar residues" evidence="7">
    <location>
        <begin position="48"/>
        <end position="69"/>
    </location>
</feature>
<evidence type="ECO:0000256" key="1">
    <source>
        <dbReference type="ARBA" id="ARBA00003343"/>
    </source>
</evidence>
<dbReference type="PANTHER" id="PTHR12684:SF2">
    <property type="entry name" value="TRNA 2'-PHOSPHOTRANSFERASE 1"/>
    <property type="match status" value="1"/>
</dbReference>
<reference evidence="8 9" key="1">
    <citation type="journal article" date="2020" name="ISME J.">
        <title>Uncovering the hidden diversity of litter-decomposition mechanisms in mushroom-forming fungi.</title>
        <authorList>
            <person name="Floudas D."/>
            <person name="Bentzer J."/>
            <person name="Ahren D."/>
            <person name="Johansson T."/>
            <person name="Persson P."/>
            <person name="Tunlid A."/>
        </authorList>
    </citation>
    <scope>NUCLEOTIDE SEQUENCE [LARGE SCALE GENOMIC DNA]</scope>
    <source>
        <strain evidence="8 9">CBS 101986</strain>
    </source>
</reference>
<dbReference type="Gene3D" id="1.10.10.970">
    <property type="entry name" value="RNA 2'-phosphotransferase, Tpt1/KptA family, N-terminal domain"/>
    <property type="match status" value="1"/>
</dbReference>
<dbReference type="OrthoDB" id="419694at2759"/>
<dbReference type="Pfam" id="PF01885">
    <property type="entry name" value="PTS_2-RNA"/>
    <property type="match status" value="1"/>
</dbReference>
<keyword evidence="5" id="KW-0520">NAD</keyword>
<evidence type="ECO:0000313" key="8">
    <source>
        <dbReference type="EMBL" id="KAF5316303.1"/>
    </source>
</evidence>
<gene>
    <name evidence="8" type="ORF">D9619_006550</name>
</gene>